<dbReference type="RefSeq" id="XP_069213078.1">
    <property type="nucleotide sequence ID" value="XM_069349534.1"/>
</dbReference>
<evidence type="ECO:0000256" key="1">
    <source>
        <dbReference type="SAM" id="MobiDB-lite"/>
    </source>
</evidence>
<comment type="caution">
    <text evidence="3">The sequence shown here is derived from an EMBL/GenBank/DDBJ whole genome shotgun (WGS) entry which is preliminary data.</text>
</comment>
<feature type="compositionally biased region" description="Low complexity" evidence="1">
    <location>
        <begin position="592"/>
        <end position="615"/>
    </location>
</feature>
<dbReference type="GO" id="GO:0006508">
    <property type="term" value="P:proteolysis"/>
    <property type="evidence" value="ECO:0007669"/>
    <property type="project" value="UniProtKB-KW"/>
</dbReference>
<protein>
    <submittedName>
        <fullName evidence="3">Ubiquitin-specific protease otu1</fullName>
    </submittedName>
</protein>
<keyword evidence="4" id="KW-1185">Reference proteome</keyword>
<dbReference type="PANTHER" id="PTHR37543">
    <property type="entry name" value="CCCH ZINC FINGER DNA BINDING PROTEIN (AFU_ORTHOLOGUE AFUA_5G12760)"/>
    <property type="match status" value="1"/>
</dbReference>
<accession>A0ABR3QEJ2</accession>
<dbReference type="GeneID" id="95981926"/>
<keyword evidence="3" id="KW-0645">Protease</keyword>
<sequence length="846" mass="92424">MPHRVPETCPLPPTLPPTRTSTPAVAVAPPPTPPPAPPQIPQHRHDLVPSVDELQQLFARQLVGPSGEATQRHHSMSPPIASVDGSTAPASVKAASEAGAAPEPSVITSAEEDNPAEPQPPAADDTPPTPPEAPAADREPERTPSPAPTITALMTKAGLSPTSKAIPGTLGATLERFTAIEPLWMEFKSAFFAFEGHLGDIASGVHDGIQSHNCAAEPKEDKARLAAWAELNAKLEQAELENYALGVAERKALEEVQEKTRLLETYRADLEQVSKDLQDAHERAAQASKELEAERGRHEAMERAKVESVGELARLNLKTVELGKRYVVLEHDLEMANKENKSLQAQLGATAFVLVLVEAEARLFDPQLLKQGYLGGAQFADALKAETEKLYSMMHSQECPRVVINMYYDAAKVADELKENDNQVDEFLEGLSSYDLITISDVSGTFGASTKVKAQLGMLGSLRQCQMIVLVAGQDRKYLMHLNDLGPEIKNKVTAIRSTPLSEAANDPFRALGDDHLYHIPSVFPTSQAEWESISYHPPRWQTERPPQAPTNPTYHQSAQPQNSRRPEYGEVSTPRPPSNQHMAPAPINNGYQPQSSPATQYQSQQYQSQQGYSPQRPPADPRYSPERQQDHGPGRSDTYYSRGYDGNDNGYTREAPSGYQPERTPGPDHYSQQQPPPRAEATSHPPWQEFRAFSQAVDSTRQQAQPPTTRPRSPHIIHRRPGSSMGGSPASSDERNPPLPHIPAAARTHVVRPPAWRSTVDIVRPPTSTSLISTVTGPGLGGGPPPNWRVNMSTYSQGYNHQGQYAGQGPGQQGPSGQTNGQYESYSGNSDDRVQQWRASSDFSR</sequence>
<dbReference type="PANTHER" id="PTHR37543:SF1">
    <property type="entry name" value="CCCH ZINC FINGER DNA BINDING PROTEIN (AFU_ORTHOLOGUE AFUA_5G12760)"/>
    <property type="match status" value="1"/>
</dbReference>
<feature type="compositionally biased region" description="Basic residues" evidence="1">
    <location>
        <begin position="713"/>
        <end position="722"/>
    </location>
</feature>
<feature type="domain" description="DUF7923" evidence="2">
    <location>
        <begin position="350"/>
        <end position="504"/>
    </location>
</feature>
<evidence type="ECO:0000313" key="3">
    <source>
        <dbReference type="EMBL" id="KAL1413134.1"/>
    </source>
</evidence>
<feature type="compositionally biased region" description="Polar residues" evidence="1">
    <location>
        <begin position="551"/>
        <end position="564"/>
    </location>
</feature>
<feature type="compositionally biased region" description="Pro residues" evidence="1">
    <location>
        <begin position="28"/>
        <end position="40"/>
    </location>
</feature>
<feature type="compositionally biased region" description="Polar residues" evidence="1">
    <location>
        <begin position="768"/>
        <end position="777"/>
    </location>
</feature>
<proteinExistence type="predicted"/>
<evidence type="ECO:0000259" key="2">
    <source>
        <dbReference type="Pfam" id="PF25540"/>
    </source>
</evidence>
<feature type="compositionally biased region" description="Pro residues" evidence="1">
    <location>
        <begin position="117"/>
        <end position="133"/>
    </location>
</feature>
<reference evidence="3 4" key="1">
    <citation type="submission" date="2023-08" db="EMBL/GenBank/DDBJ databases">
        <title>Annotated Genome Sequence of Vanrija albida AlHP1.</title>
        <authorList>
            <person name="Herzog R."/>
        </authorList>
    </citation>
    <scope>NUCLEOTIDE SEQUENCE [LARGE SCALE GENOMIC DNA]</scope>
    <source>
        <strain evidence="3 4">AlHP1</strain>
    </source>
</reference>
<organism evidence="3 4">
    <name type="scientific">Vanrija albida</name>
    <dbReference type="NCBI Taxonomy" id="181172"/>
    <lineage>
        <taxon>Eukaryota</taxon>
        <taxon>Fungi</taxon>
        <taxon>Dikarya</taxon>
        <taxon>Basidiomycota</taxon>
        <taxon>Agaricomycotina</taxon>
        <taxon>Tremellomycetes</taxon>
        <taxon>Trichosporonales</taxon>
        <taxon>Trichosporonaceae</taxon>
        <taxon>Vanrija</taxon>
    </lineage>
</organism>
<gene>
    <name evidence="3" type="primary">OTU1_2</name>
    <name evidence="3" type="ORF">Q8F55_000883</name>
</gene>
<feature type="region of interest" description="Disordered" evidence="1">
    <location>
        <begin position="1"/>
        <end position="149"/>
    </location>
</feature>
<feature type="compositionally biased region" description="Low complexity" evidence="1">
    <location>
        <begin position="17"/>
        <end position="27"/>
    </location>
</feature>
<feature type="region of interest" description="Disordered" evidence="1">
    <location>
        <begin position="278"/>
        <end position="298"/>
    </location>
</feature>
<feature type="compositionally biased region" description="Polar residues" evidence="1">
    <location>
        <begin position="791"/>
        <end position="802"/>
    </location>
</feature>
<feature type="compositionally biased region" description="Low complexity" evidence="1">
    <location>
        <begin position="723"/>
        <end position="732"/>
    </location>
</feature>
<feature type="compositionally biased region" description="Basic and acidic residues" evidence="1">
    <location>
        <begin position="624"/>
        <end position="635"/>
    </location>
</feature>
<dbReference type="Proteomes" id="UP001565368">
    <property type="component" value="Unassembled WGS sequence"/>
</dbReference>
<dbReference type="GO" id="GO:0008233">
    <property type="term" value="F:peptidase activity"/>
    <property type="evidence" value="ECO:0007669"/>
    <property type="project" value="UniProtKB-KW"/>
</dbReference>
<feature type="compositionally biased region" description="Polar residues" evidence="1">
    <location>
        <begin position="697"/>
        <end position="708"/>
    </location>
</feature>
<dbReference type="EMBL" id="JBBXJM010000001">
    <property type="protein sequence ID" value="KAL1413134.1"/>
    <property type="molecule type" value="Genomic_DNA"/>
</dbReference>
<keyword evidence="3" id="KW-0378">Hydrolase</keyword>
<feature type="compositionally biased region" description="Low complexity" evidence="1">
    <location>
        <begin position="88"/>
        <end position="106"/>
    </location>
</feature>
<feature type="region of interest" description="Disordered" evidence="1">
    <location>
        <begin position="538"/>
        <end position="742"/>
    </location>
</feature>
<dbReference type="Pfam" id="PF25540">
    <property type="entry name" value="DUF7923"/>
    <property type="match status" value="1"/>
</dbReference>
<feature type="region of interest" description="Disordered" evidence="1">
    <location>
        <begin position="768"/>
        <end position="846"/>
    </location>
</feature>
<evidence type="ECO:0000313" key="4">
    <source>
        <dbReference type="Proteomes" id="UP001565368"/>
    </source>
</evidence>
<dbReference type="InterPro" id="IPR057683">
    <property type="entry name" value="DUF7923"/>
</dbReference>
<name>A0ABR3QEJ2_9TREE</name>